<keyword evidence="1" id="KW-1185">Reference proteome</keyword>
<organism evidence="1 2">
    <name type="scientific">Schistosoma mansoni</name>
    <name type="common">Blood fluke</name>
    <dbReference type="NCBI Taxonomy" id="6183"/>
    <lineage>
        <taxon>Eukaryota</taxon>
        <taxon>Metazoa</taxon>
        <taxon>Spiralia</taxon>
        <taxon>Lophotrochozoa</taxon>
        <taxon>Platyhelminthes</taxon>
        <taxon>Trematoda</taxon>
        <taxon>Digenea</taxon>
        <taxon>Strigeidida</taxon>
        <taxon>Schistosomatoidea</taxon>
        <taxon>Schistosomatidae</taxon>
        <taxon>Schistosoma</taxon>
    </lineage>
</organism>
<dbReference type="Proteomes" id="UP000008854">
    <property type="component" value="Unassembled WGS sequence"/>
</dbReference>
<reference evidence="2" key="2">
    <citation type="submission" date="2019-11" db="UniProtKB">
        <authorList>
            <consortium name="WormBaseParasite"/>
        </authorList>
    </citation>
    <scope>IDENTIFICATION</scope>
    <source>
        <strain evidence="2">Puerto Rican</strain>
    </source>
</reference>
<sequence>MISILAIAKLIDDEFVIYSLEIYQKILGFSYEDVDVDGLADITNQIYIYIYIYQCAFSISPG</sequence>
<evidence type="ECO:0000313" key="2">
    <source>
        <dbReference type="WBParaSite" id="Smp_330640.1"/>
    </source>
</evidence>
<protein>
    <submittedName>
        <fullName evidence="2">Dockerin domain-containing protein</fullName>
    </submittedName>
</protein>
<dbReference type="AlphaFoldDB" id="A0A5K4F9X5"/>
<proteinExistence type="predicted"/>
<accession>A0A5K4F9X5</accession>
<dbReference type="WBParaSite" id="Smp_330640.1">
    <property type="protein sequence ID" value="Smp_330640.1"/>
    <property type="gene ID" value="Smp_330640"/>
</dbReference>
<name>A0A5K4F9X5_SCHMA</name>
<reference evidence="1" key="1">
    <citation type="journal article" date="2012" name="PLoS Negl. Trop. Dis.">
        <title>A systematically improved high quality genome and transcriptome of the human blood fluke Schistosoma mansoni.</title>
        <authorList>
            <person name="Protasio A.V."/>
            <person name="Tsai I.J."/>
            <person name="Babbage A."/>
            <person name="Nichol S."/>
            <person name="Hunt M."/>
            <person name="Aslett M.A."/>
            <person name="De Silva N."/>
            <person name="Velarde G.S."/>
            <person name="Anderson T.J."/>
            <person name="Clark R.C."/>
            <person name="Davidson C."/>
            <person name="Dillon G.P."/>
            <person name="Holroyd N.E."/>
            <person name="LoVerde P.T."/>
            <person name="Lloyd C."/>
            <person name="McQuillan J."/>
            <person name="Oliveira G."/>
            <person name="Otto T.D."/>
            <person name="Parker-Manuel S.J."/>
            <person name="Quail M.A."/>
            <person name="Wilson R.A."/>
            <person name="Zerlotini A."/>
            <person name="Dunne D.W."/>
            <person name="Berriman M."/>
        </authorList>
    </citation>
    <scope>NUCLEOTIDE SEQUENCE [LARGE SCALE GENOMIC DNA]</scope>
    <source>
        <strain evidence="1">Puerto Rican</strain>
    </source>
</reference>
<evidence type="ECO:0000313" key="1">
    <source>
        <dbReference type="Proteomes" id="UP000008854"/>
    </source>
</evidence>
<dbReference type="InParanoid" id="A0A5K4F9X5"/>